<dbReference type="AlphaFoldDB" id="A0AAD7SYJ7"/>
<protein>
    <submittedName>
        <fullName evidence="2">Uncharacterized protein</fullName>
    </submittedName>
</protein>
<accession>A0AAD7SYJ7</accession>
<keyword evidence="3" id="KW-1185">Reference proteome</keyword>
<proteinExistence type="predicted"/>
<evidence type="ECO:0000313" key="2">
    <source>
        <dbReference type="EMBL" id="KAJ8411109.1"/>
    </source>
</evidence>
<organism evidence="2 3">
    <name type="scientific">Aldrovandia affinis</name>
    <dbReference type="NCBI Taxonomy" id="143900"/>
    <lineage>
        <taxon>Eukaryota</taxon>
        <taxon>Metazoa</taxon>
        <taxon>Chordata</taxon>
        <taxon>Craniata</taxon>
        <taxon>Vertebrata</taxon>
        <taxon>Euteleostomi</taxon>
        <taxon>Actinopterygii</taxon>
        <taxon>Neopterygii</taxon>
        <taxon>Teleostei</taxon>
        <taxon>Notacanthiformes</taxon>
        <taxon>Halosauridae</taxon>
        <taxon>Aldrovandia</taxon>
    </lineage>
</organism>
<evidence type="ECO:0000313" key="3">
    <source>
        <dbReference type="Proteomes" id="UP001221898"/>
    </source>
</evidence>
<reference evidence="2" key="1">
    <citation type="journal article" date="2023" name="Science">
        <title>Genome structures resolve the early diversification of teleost fishes.</title>
        <authorList>
            <person name="Parey E."/>
            <person name="Louis A."/>
            <person name="Montfort J."/>
            <person name="Bouchez O."/>
            <person name="Roques C."/>
            <person name="Iampietro C."/>
            <person name="Lluch J."/>
            <person name="Castinel A."/>
            <person name="Donnadieu C."/>
            <person name="Desvignes T."/>
            <person name="Floi Bucao C."/>
            <person name="Jouanno E."/>
            <person name="Wen M."/>
            <person name="Mejri S."/>
            <person name="Dirks R."/>
            <person name="Jansen H."/>
            <person name="Henkel C."/>
            <person name="Chen W.J."/>
            <person name="Zahm M."/>
            <person name="Cabau C."/>
            <person name="Klopp C."/>
            <person name="Thompson A.W."/>
            <person name="Robinson-Rechavi M."/>
            <person name="Braasch I."/>
            <person name="Lecointre G."/>
            <person name="Bobe J."/>
            <person name="Postlethwait J.H."/>
            <person name="Berthelot C."/>
            <person name="Roest Crollius H."/>
            <person name="Guiguen Y."/>
        </authorList>
    </citation>
    <scope>NUCLEOTIDE SEQUENCE</scope>
    <source>
        <strain evidence="2">NC1722</strain>
    </source>
</reference>
<evidence type="ECO:0000256" key="1">
    <source>
        <dbReference type="SAM" id="MobiDB-lite"/>
    </source>
</evidence>
<name>A0AAD7SYJ7_9TELE</name>
<dbReference type="Proteomes" id="UP001221898">
    <property type="component" value="Unassembled WGS sequence"/>
</dbReference>
<gene>
    <name evidence="2" type="ORF">AAFF_G00181440</name>
</gene>
<feature type="region of interest" description="Disordered" evidence="1">
    <location>
        <begin position="282"/>
        <end position="307"/>
    </location>
</feature>
<sequence length="307" mass="32668">MPSLTPAVGEEAKASWFPGVRLLEDPVAPILYRETASHVGGMTGVKGQALLHSDFTEEHVGLSAQSAVHVHMALPVFLTQEEEREEMTEPRELQTLTTVLCDMNTTPLACGLDPQSPFARHTPLTENARPLTPPLSDSASALTGNNGFGLLEEAASDGKRGPCWAAVEVRPLAPGIWDSLDSQSPAVLIENAHPEFPVLLTEGKDVSHYGLGSPPHAAWSQTGSPVTLPQDPAPEATQALIGGLETEVADSPTPPRELTTLKPVAQETGVLGYYKDELFPPGRLGHGIQHHEGGGHQQRVDGGQQPE</sequence>
<dbReference type="EMBL" id="JAINUG010000024">
    <property type="protein sequence ID" value="KAJ8411109.1"/>
    <property type="molecule type" value="Genomic_DNA"/>
</dbReference>
<comment type="caution">
    <text evidence="2">The sequence shown here is derived from an EMBL/GenBank/DDBJ whole genome shotgun (WGS) entry which is preliminary data.</text>
</comment>